<evidence type="ECO:0000256" key="2">
    <source>
        <dbReference type="SAM" id="MobiDB-lite"/>
    </source>
</evidence>
<keyword evidence="1" id="KW-0863">Zinc-finger</keyword>
<dbReference type="AlphaFoldDB" id="A0AAV8UKG6"/>
<keyword evidence="1" id="KW-0479">Metal-binding</keyword>
<name>A0AAV8UKG6_9RHOD</name>
<keyword evidence="5" id="KW-1185">Reference proteome</keyword>
<evidence type="ECO:0000313" key="5">
    <source>
        <dbReference type="Proteomes" id="UP001157974"/>
    </source>
</evidence>
<proteinExistence type="predicted"/>
<accession>A0AAV8UKG6</accession>
<evidence type="ECO:0000313" key="4">
    <source>
        <dbReference type="EMBL" id="KAJ8903019.1"/>
    </source>
</evidence>
<feature type="domain" description="CCHC-type" evidence="3">
    <location>
        <begin position="240"/>
        <end position="254"/>
    </location>
</feature>
<evidence type="ECO:0000256" key="1">
    <source>
        <dbReference type="PROSITE-ProRule" id="PRU00047"/>
    </source>
</evidence>
<dbReference type="Proteomes" id="UP001157974">
    <property type="component" value="Unassembled WGS sequence"/>
</dbReference>
<dbReference type="PROSITE" id="PS50158">
    <property type="entry name" value="ZF_CCHC"/>
    <property type="match status" value="1"/>
</dbReference>
<comment type="caution">
    <text evidence="4">The sequence shown here is derived from an EMBL/GenBank/DDBJ whole genome shotgun (WGS) entry which is preliminary data.</text>
</comment>
<feature type="compositionally biased region" description="Basic and acidic residues" evidence="2">
    <location>
        <begin position="16"/>
        <end position="30"/>
    </location>
</feature>
<dbReference type="GO" id="GO:0008270">
    <property type="term" value="F:zinc ion binding"/>
    <property type="evidence" value="ECO:0007669"/>
    <property type="project" value="UniProtKB-KW"/>
</dbReference>
<organism evidence="4 5">
    <name type="scientific">Rhodosorus marinus</name>
    <dbReference type="NCBI Taxonomy" id="101924"/>
    <lineage>
        <taxon>Eukaryota</taxon>
        <taxon>Rhodophyta</taxon>
        <taxon>Stylonematophyceae</taxon>
        <taxon>Stylonematales</taxon>
        <taxon>Stylonemataceae</taxon>
        <taxon>Rhodosorus</taxon>
    </lineage>
</organism>
<keyword evidence="1" id="KW-0862">Zinc</keyword>
<dbReference type="EMBL" id="JAMWBK010000008">
    <property type="protein sequence ID" value="KAJ8903019.1"/>
    <property type="molecule type" value="Genomic_DNA"/>
</dbReference>
<sequence>MEGNGKVSKNSRKRKAADGPESKEPKEAKPTHQMILKWHDAWTQVTMSGFFDEVQKQAVSDEQLEEWIRFRHLLASRLVLACARLKKSGMDLPCAEAVEEDSRWLTKYAKDMGIDTSLESSRLMQLTDVAKYIDSITIMDADTTAAGIGVWATLLSCFQGWNLSLERGKLQMDDNFGAIGSFLARETKIQPILETESMLDAKVSMDNMKACEDVFCGSLQRISEFYEELLFQGWTEDALRCKKCGRFGHIDAKCLFKAKASRAN</sequence>
<protein>
    <recommendedName>
        <fullName evidence="3">CCHC-type domain-containing protein</fullName>
    </recommendedName>
</protein>
<gene>
    <name evidence="4" type="ORF">NDN08_006335</name>
</gene>
<dbReference type="GO" id="GO:0003676">
    <property type="term" value="F:nucleic acid binding"/>
    <property type="evidence" value="ECO:0007669"/>
    <property type="project" value="InterPro"/>
</dbReference>
<evidence type="ECO:0000259" key="3">
    <source>
        <dbReference type="PROSITE" id="PS50158"/>
    </source>
</evidence>
<feature type="region of interest" description="Disordered" evidence="2">
    <location>
        <begin position="1"/>
        <end position="32"/>
    </location>
</feature>
<dbReference type="InterPro" id="IPR001878">
    <property type="entry name" value="Znf_CCHC"/>
</dbReference>
<reference evidence="4 5" key="1">
    <citation type="journal article" date="2023" name="Nat. Commun.">
        <title>Origin of minicircular mitochondrial genomes in red algae.</title>
        <authorList>
            <person name="Lee Y."/>
            <person name="Cho C.H."/>
            <person name="Lee Y.M."/>
            <person name="Park S.I."/>
            <person name="Yang J.H."/>
            <person name="West J.A."/>
            <person name="Bhattacharya D."/>
            <person name="Yoon H.S."/>
        </authorList>
    </citation>
    <scope>NUCLEOTIDE SEQUENCE [LARGE SCALE GENOMIC DNA]</scope>
    <source>
        <strain evidence="4 5">CCMP1338</strain>
        <tissue evidence="4">Whole cell</tissue>
    </source>
</reference>